<dbReference type="SUPFAM" id="SSF50985">
    <property type="entry name" value="RCC1/BLIP-II"/>
    <property type="match status" value="1"/>
</dbReference>
<feature type="repeat" description="RCC1" evidence="1">
    <location>
        <begin position="353"/>
        <end position="410"/>
    </location>
</feature>
<dbReference type="GO" id="GO:0070131">
    <property type="term" value="P:positive regulation of mitochondrial translation"/>
    <property type="evidence" value="ECO:0007669"/>
    <property type="project" value="TreeGrafter"/>
</dbReference>
<dbReference type="PANTHER" id="PTHR46337:SF1">
    <property type="entry name" value="RCC1-LIKE G EXCHANGING FACTOR-LIKE PROTEIN"/>
    <property type="match status" value="1"/>
</dbReference>
<dbReference type="EMBL" id="GDRN01060942">
    <property type="protein sequence ID" value="JAI65277.1"/>
    <property type="molecule type" value="Transcribed_RNA"/>
</dbReference>
<dbReference type="GO" id="GO:0005743">
    <property type="term" value="C:mitochondrial inner membrane"/>
    <property type="evidence" value="ECO:0007669"/>
    <property type="project" value="TreeGrafter"/>
</dbReference>
<accession>A0A0P4WFB7</accession>
<evidence type="ECO:0008006" key="3">
    <source>
        <dbReference type="Google" id="ProtNLM"/>
    </source>
</evidence>
<sequence>MMSLTFKHTRATHTLLQKVLQPVCLSHPIRGIKRAKFRKVLDPQHADDLPEFEYVGKSSRPDTLVFTWGVADHGGLGRASFIRPVLSKNQKPMSFMHHPHRVEFGEYHKVVDLACGYGFTVFAVNDKSGPSCYGTGLNTDSQIGTHQPRSGYPLGMLISPAPIELPVQGPDRVIKVASGRAHTVMLTKNSGVWTIGNNAYGQCGRPVIPDEDYSKQVVYYRLKALDGISVKQVECGQDTSFFLSEEGAVYSCGWGADGQTGRGHYNNEPAVGAVIGDAVGEKIVKVSCRADCALALNDKGDVFGWGNSEYHQLNSVTDEMQIHTSRKLSFPGLKKIVDIASAGTMCLLLDEDGQVYSWGFGPIGKGPKVTYSKSPTPIPSTLFGQNEITPDAKVTNVACGINQFAVINSHGSLFTWGKNPGGCLGQRHKEDQYFPLRVCIGGQVVKVSCGVDHMAAMVKEIV</sequence>
<evidence type="ECO:0000313" key="2">
    <source>
        <dbReference type="EMBL" id="JAI65277.1"/>
    </source>
</evidence>
<dbReference type="GO" id="GO:0019843">
    <property type="term" value="F:rRNA binding"/>
    <property type="evidence" value="ECO:0007669"/>
    <property type="project" value="TreeGrafter"/>
</dbReference>
<dbReference type="PROSITE" id="PS50012">
    <property type="entry name" value="RCC1_3"/>
    <property type="match status" value="5"/>
</dbReference>
<dbReference type="GO" id="GO:0005085">
    <property type="term" value="F:guanyl-nucleotide exchange factor activity"/>
    <property type="evidence" value="ECO:0007669"/>
    <property type="project" value="TreeGrafter"/>
</dbReference>
<organism evidence="2">
    <name type="scientific">Scylla olivacea</name>
    <name type="common">Orange mud crab</name>
    <name type="synonym">Cancer olivacea</name>
    <dbReference type="NCBI Taxonomy" id="85551"/>
    <lineage>
        <taxon>Eukaryota</taxon>
        <taxon>Metazoa</taxon>
        <taxon>Ecdysozoa</taxon>
        <taxon>Arthropoda</taxon>
        <taxon>Crustacea</taxon>
        <taxon>Multicrustacea</taxon>
        <taxon>Malacostraca</taxon>
        <taxon>Eumalacostraca</taxon>
        <taxon>Eucarida</taxon>
        <taxon>Decapoda</taxon>
        <taxon>Pleocyemata</taxon>
        <taxon>Brachyura</taxon>
        <taxon>Eubrachyura</taxon>
        <taxon>Portunoidea</taxon>
        <taxon>Portunidae</taxon>
        <taxon>Portuninae</taxon>
        <taxon>Scylla</taxon>
    </lineage>
</organism>
<feature type="repeat" description="RCC1" evidence="1">
    <location>
        <begin position="300"/>
        <end position="352"/>
    </location>
</feature>
<dbReference type="PRINTS" id="PR00633">
    <property type="entry name" value="RCCNDNSATION"/>
</dbReference>
<protein>
    <recommendedName>
        <fullName evidence="3">RCC1-like G exchanging factor-like protein</fullName>
    </recommendedName>
</protein>
<dbReference type="Pfam" id="PF00415">
    <property type="entry name" value="RCC1"/>
    <property type="match status" value="2"/>
</dbReference>
<dbReference type="Gene3D" id="2.130.10.30">
    <property type="entry name" value="Regulator of chromosome condensation 1/beta-lactamase-inhibitor protein II"/>
    <property type="match status" value="2"/>
</dbReference>
<feature type="repeat" description="RCC1" evidence="1">
    <location>
        <begin position="411"/>
        <end position="460"/>
    </location>
</feature>
<proteinExistence type="predicted"/>
<dbReference type="InterPro" id="IPR000408">
    <property type="entry name" value="Reg_chr_condens"/>
</dbReference>
<dbReference type="InterPro" id="IPR053035">
    <property type="entry name" value="Mitochondrial_GEF_domain"/>
</dbReference>
<feature type="repeat" description="RCC1" evidence="1">
    <location>
        <begin position="63"/>
        <end position="126"/>
    </location>
</feature>
<feature type="repeat" description="RCC1" evidence="1">
    <location>
        <begin position="130"/>
        <end position="189"/>
    </location>
</feature>
<name>A0A0P4WFB7_SCYOL</name>
<dbReference type="AlphaFoldDB" id="A0A0P4WFB7"/>
<dbReference type="PANTHER" id="PTHR46337">
    <property type="entry name" value="RCC1-LIKE G EXCHANGING FACTOR-LIKE PROTEIN"/>
    <property type="match status" value="1"/>
</dbReference>
<reference evidence="2" key="1">
    <citation type="submission" date="2015-09" db="EMBL/GenBank/DDBJ databases">
        <title>Scylla olivacea transcriptome.</title>
        <authorList>
            <person name="Ikhwanuddin M."/>
        </authorList>
    </citation>
    <scope>NUCLEOTIDE SEQUENCE</scope>
</reference>
<evidence type="ECO:0000256" key="1">
    <source>
        <dbReference type="PROSITE-ProRule" id="PRU00235"/>
    </source>
</evidence>
<dbReference type="Pfam" id="PF13540">
    <property type="entry name" value="RCC1_2"/>
    <property type="match status" value="2"/>
</dbReference>
<dbReference type="InterPro" id="IPR009091">
    <property type="entry name" value="RCC1/BLIP-II"/>
</dbReference>